<evidence type="ECO:0000256" key="5">
    <source>
        <dbReference type="ARBA" id="ARBA00022664"/>
    </source>
</evidence>
<protein>
    <recommendedName>
        <fullName evidence="2 20">tRNA-dihydrouridine(47) synthase [NAD(P)(+)]</fullName>
        <ecNumber evidence="20">1.3.1.-</ecNumber>
    </recommendedName>
    <alternativeName>
        <fullName evidence="20">tRNA-dihydrouridine synthase 3</fullName>
    </alternativeName>
</protein>
<evidence type="ECO:0000259" key="22">
    <source>
        <dbReference type="PROSITE" id="PS50103"/>
    </source>
</evidence>
<comment type="caution">
    <text evidence="23">The sequence shown here is derived from an EMBL/GenBank/DDBJ whole genome shotgun (WGS) entry which is preliminary data.</text>
</comment>
<keyword evidence="7 19" id="KW-0479">Metal-binding</keyword>
<dbReference type="AlphaFoldDB" id="A0A2V0NJ55"/>
<evidence type="ECO:0000256" key="19">
    <source>
        <dbReference type="PROSITE-ProRule" id="PRU00723"/>
    </source>
</evidence>
<evidence type="ECO:0000256" key="1">
    <source>
        <dbReference type="ARBA" id="ARBA00001917"/>
    </source>
</evidence>
<dbReference type="GO" id="GO:0008270">
    <property type="term" value="F:zinc ion binding"/>
    <property type="evidence" value="ECO:0007669"/>
    <property type="project" value="UniProtKB-KW"/>
</dbReference>
<dbReference type="InterPro" id="IPR035587">
    <property type="entry name" value="DUS-like_FMN-bd"/>
</dbReference>
<keyword evidence="8" id="KW-0677">Repeat</keyword>
<feature type="compositionally biased region" description="Basic and acidic residues" evidence="21">
    <location>
        <begin position="99"/>
        <end position="110"/>
    </location>
</feature>
<feature type="compositionally biased region" description="Pro residues" evidence="21">
    <location>
        <begin position="297"/>
        <end position="313"/>
    </location>
</feature>
<dbReference type="EMBL" id="BDRX01000001">
    <property type="protein sequence ID" value="GBF87291.1"/>
    <property type="molecule type" value="Genomic_DNA"/>
</dbReference>
<feature type="compositionally biased region" description="Low complexity" evidence="21">
    <location>
        <begin position="375"/>
        <end position="391"/>
    </location>
</feature>
<keyword evidence="9 19" id="KW-0863">Zinc-finger</keyword>
<feature type="region of interest" description="Disordered" evidence="21">
    <location>
        <begin position="26"/>
        <end position="110"/>
    </location>
</feature>
<dbReference type="PROSITE" id="PS01136">
    <property type="entry name" value="UPF0034"/>
    <property type="match status" value="1"/>
</dbReference>
<comment type="function">
    <text evidence="14">Catalyzes the synthesis of dihydrouridine, a modified base found in the D-loop of most tRNAs. Specifically modifies U47 in cytoplasmic tRNAs. Catalyzes the synthesis of dihydrouridine in some mRNAs, thereby affecting their translation.</text>
</comment>
<dbReference type="CDD" id="cd02801">
    <property type="entry name" value="DUS_like_FMN"/>
    <property type="match status" value="1"/>
</dbReference>
<keyword evidence="6 20" id="KW-0819">tRNA processing</keyword>
<gene>
    <name evidence="23" type="ORF">Rsub_00002</name>
</gene>
<evidence type="ECO:0000256" key="9">
    <source>
        <dbReference type="ARBA" id="ARBA00022771"/>
    </source>
</evidence>
<evidence type="ECO:0000256" key="16">
    <source>
        <dbReference type="ARBA" id="ARBA00048342"/>
    </source>
</evidence>
<dbReference type="InterPro" id="IPR013785">
    <property type="entry name" value="Aldolase_TIM"/>
</dbReference>
<evidence type="ECO:0000256" key="13">
    <source>
        <dbReference type="ARBA" id="ARBA00023027"/>
    </source>
</evidence>
<keyword evidence="3 20" id="KW-0285">Flavoprotein</keyword>
<dbReference type="PANTHER" id="PTHR45846">
    <property type="entry name" value="TRNA-DIHYDROURIDINE(47) SYNTHASE [NAD(P)(+)]-LIKE"/>
    <property type="match status" value="1"/>
</dbReference>
<dbReference type="PANTHER" id="PTHR45846:SF1">
    <property type="entry name" value="TRNA-DIHYDROURIDINE(47) SYNTHASE [NAD(P)(+)]-LIKE"/>
    <property type="match status" value="1"/>
</dbReference>
<comment type="catalytic activity">
    <reaction evidence="17">
        <text>a 5,6-dihydrouridine in mRNA + NADP(+) = a uridine in mRNA + NADPH + H(+)</text>
        <dbReference type="Rhea" id="RHEA:69855"/>
        <dbReference type="Rhea" id="RHEA-COMP:14658"/>
        <dbReference type="Rhea" id="RHEA-COMP:17789"/>
        <dbReference type="ChEBI" id="CHEBI:15378"/>
        <dbReference type="ChEBI" id="CHEBI:57783"/>
        <dbReference type="ChEBI" id="CHEBI:58349"/>
        <dbReference type="ChEBI" id="CHEBI:65315"/>
        <dbReference type="ChEBI" id="CHEBI:74443"/>
    </reaction>
    <physiologicalReaction direction="right-to-left" evidence="17">
        <dbReference type="Rhea" id="RHEA:69857"/>
    </physiologicalReaction>
</comment>
<comment type="catalytic activity">
    <reaction evidence="15">
        <text>5,6-dihydrouridine(47) in tRNA + NAD(+) = uridine(47) in tRNA + NADH + H(+)</text>
        <dbReference type="Rhea" id="RHEA:53364"/>
        <dbReference type="Rhea" id="RHEA-COMP:13539"/>
        <dbReference type="Rhea" id="RHEA-COMP:13540"/>
        <dbReference type="ChEBI" id="CHEBI:15378"/>
        <dbReference type="ChEBI" id="CHEBI:57540"/>
        <dbReference type="ChEBI" id="CHEBI:57945"/>
        <dbReference type="ChEBI" id="CHEBI:65315"/>
        <dbReference type="ChEBI" id="CHEBI:74443"/>
        <dbReference type="EC" id="1.3.1.89"/>
    </reaction>
    <physiologicalReaction direction="right-to-left" evidence="15">
        <dbReference type="Rhea" id="RHEA:53366"/>
    </physiologicalReaction>
</comment>
<feature type="region of interest" description="Disordered" evidence="21">
    <location>
        <begin position="277"/>
        <end position="338"/>
    </location>
</feature>
<dbReference type="FunCoup" id="A0A2V0NJ55">
    <property type="interactions" value="2002"/>
</dbReference>
<evidence type="ECO:0000313" key="23">
    <source>
        <dbReference type="EMBL" id="GBF87291.1"/>
    </source>
</evidence>
<dbReference type="GO" id="GO:0003723">
    <property type="term" value="F:RNA binding"/>
    <property type="evidence" value="ECO:0007669"/>
    <property type="project" value="TreeGrafter"/>
</dbReference>
<evidence type="ECO:0000256" key="14">
    <source>
        <dbReference type="ARBA" id="ARBA00045934"/>
    </source>
</evidence>
<dbReference type="InterPro" id="IPR018517">
    <property type="entry name" value="tRNA_hU_synthase_CS"/>
</dbReference>
<comment type="cofactor">
    <cofactor evidence="1 20">
        <name>FMN</name>
        <dbReference type="ChEBI" id="CHEBI:58210"/>
    </cofactor>
</comment>
<feature type="domain" description="C3H1-type" evidence="22">
    <location>
        <begin position="108"/>
        <end position="135"/>
    </location>
</feature>
<keyword evidence="4 20" id="KW-0288">FMN</keyword>
<evidence type="ECO:0000256" key="4">
    <source>
        <dbReference type="ARBA" id="ARBA00022643"/>
    </source>
</evidence>
<keyword evidence="13" id="KW-0520">NAD</keyword>
<dbReference type="Proteomes" id="UP000247498">
    <property type="component" value="Unassembled WGS sequence"/>
</dbReference>
<dbReference type="PROSITE" id="PS50103">
    <property type="entry name" value="ZF_C3H1"/>
    <property type="match status" value="1"/>
</dbReference>
<feature type="zinc finger region" description="C3H1-type" evidence="19">
    <location>
        <begin position="108"/>
        <end position="135"/>
    </location>
</feature>
<dbReference type="InterPro" id="IPR000571">
    <property type="entry name" value="Znf_CCCH"/>
</dbReference>
<keyword evidence="5" id="KW-0507">mRNA processing</keyword>
<dbReference type="Pfam" id="PF01207">
    <property type="entry name" value="Dus"/>
    <property type="match status" value="1"/>
</dbReference>
<dbReference type="InParanoid" id="A0A2V0NJ55"/>
<evidence type="ECO:0000256" key="2">
    <source>
        <dbReference type="ARBA" id="ARBA00012376"/>
    </source>
</evidence>
<feature type="region of interest" description="Disordered" evidence="21">
    <location>
        <begin position="365"/>
        <end position="406"/>
    </location>
</feature>
<evidence type="ECO:0000256" key="10">
    <source>
        <dbReference type="ARBA" id="ARBA00022833"/>
    </source>
</evidence>
<dbReference type="OrthoDB" id="259935at2759"/>
<keyword evidence="24" id="KW-1185">Reference proteome</keyword>
<feature type="compositionally biased region" description="Gly residues" evidence="21">
    <location>
        <begin position="41"/>
        <end position="64"/>
    </location>
</feature>
<comment type="catalytic activity">
    <reaction evidence="16">
        <text>a 5,6-dihydrouridine in mRNA + NAD(+) = a uridine in mRNA + NADH + H(+)</text>
        <dbReference type="Rhea" id="RHEA:69851"/>
        <dbReference type="Rhea" id="RHEA-COMP:14658"/>
        <dbReference type="Rhea" id="RHEA-COMP:17789"/>
        <dbReference type="ChEBI" id="CHEBI:15378"/>
        <dbReference type="ChEBI" id="CHEBI:57540"/>
        <dbReference type="ChEBI" id="CHEBI:57945"/>
        <dbReference type="ChEBI" id="CHEBI:65315"/>
        <dbReference type="ChEBI" id="CHEBI:74443"/>
    </reaction>
    <physiologicalReaction direction="right-to-left" evidence="16">
        <dbReference type="Rhea" id="RHEA:69853"/>
    </physiologicalReaction>
</comment>
<organism evidence="23 24">
    <name type="scientific">Raphidocelis subcapitata</name>
    <dbReference type="NCBI Taxonomy" id="307507"/>
    <lineage>
        <taxon>Eukaryota</taxon>
        <taxon>Viridiplantae</taxon>
        <taxon>Chlorophyta</taxon>
        <taxon>core chlorophytes</taxon>
        <taxon>Chlorophyceae</taxon>
        <taxon>CS clade</taxon>
        <taxon>Sphaeropleales</taxon>
        <taxon>Selenastraceae</taxon>
        <taxon>Raphidocelis</taxon>
    </lineage>
</organism>
<evidence type="ECO:0000256" key="12">
    <source>
        <dbReference type="ARBA" id="ARBA00023002"/>
    </source>
</evidence>
<evidence type="ECO:0000256" key="11">
    <source>
        <dbReference type="ARBA" id="ARBA00022857"/>
    </source>
</evidence>
<dbReference type="GO" id="GO:0106414">
    <property type="term" value="F:mRNA dihydrouridine synthase activity"/>
    <property type="evidence" value="ECO:0007669"/>
    <property type="project" value="RHEA"/>
</dbReference>
<comment type="catalytic activity">
    <reaction evidence="18">
        <text>5,6-dihydrouridine(47) in tRNA + NADP(+) = uridine(47) in tRNA + NADPH + H(+)</text>
        <dbReference type="Rhea" id="RHEA:53360"/>
        <dbReference type="Rhea" id="RHEA-COMP:13539"/>
        <dbReference type="Rhea" id="RHEA-COMP:13540"/>
        <dbReference type="ChEBI" id="CHEBI:15378"/>
        <dbReference type="ChEBI" id="CHEBI:57783"/>
        <dbReference type="ChEBI" id="CHEBI:58349"/>
        <dbReference type="ChEBI" id="CHEBI:65315"/>
        <dbReference type="ChEBI" id="CHEBI:74443"/>
        <dbReference type="EC" id="1.3.1.89"/>
    </reaction>
    <physiologicalReaction direction="right-to-left" evidence="18">
        <dbReference type="Rhea" id="RHEA:53362"/>
    </physiologicalReaction>
</comment>
<feature type="region of interest" description="Disordered" evidence="21">
    <location>
        <begin position="184"/>
        <end position="211"/>
    </location>
</feature>
<feature type="compositionally biased region" description="Low complexity" evidence="21">
    <location>
        <begin position="191"/>
        <end position="201"/>
    </location>
</feature>
<accession>A0A2V0NJ55</accession>
<evidence type="ECO:0000256" key="18">
    <source>
        <dbReference type="ARBA" id="ARBA00049513"/>
    </source>
</evidence>
<evidence type="ECO:0000256" key="15">
    <source>
        <dbReference type="ARBA" id="ARBA00048266"/>
    </source>
</evidence>
<keyword evidence="11" id="KW-0521">NADP</keyword>
<dbReference type="FunFam" id="3.20.20.70:FF:000067">
    <property type="entry name" value="tRNA-dihydrouridine(47) synthase [NAD(P)(+)]"/>
    <property type="match status" value="1"/>
</dbReference>
<dbReference type="Gene3D" id="4.10.1000.10">
    <property type="entry name" value="Zinc finger, CCCH-type"/>
    <property type="match status" value="1"/>
</dbReference>
<evidence type="ECO:0000256" key="20">
    <source>
        <dbReference type="RuleBase" id="RU291113"/>
    </source>
</evidence>
<keyword evidence="10 19" id="KW-0862">Zinc</keyword>
<reference evidence="23 24" key="1">
    <citation type="journal article" date="2018" name="Sci. Rep.">
        <title>Raphidocelis subcapitata (=Pseudokirchneriella subcapitata) provides an insight into genome evolution and environmental adaptations in the Sphaeropleales.</title>
        <authorList>
            <person name="Suzuki S."/>
            <person name="Yamaguchi H."/>
            <person name="Nakajima N."/>
            <person name="Kawachi M."/>
        </authorList>
    </citation>
    <scope>NUCLEOTIDE SEQUENCE [LARGE SCALE GENOMIC DNA]</scope>
    <source>
        <strain evidence="23 24">NIES-35</strain>
    </source>
</reference>
<name>A0A2V0NJ55_9CHLO</name>
<evidence type="ECO:0000256" key="17">
    <source>
        <dbReference type="ARBA" id="ARBA00049447"/>
    </source>
</evidence>
<dbReference type="GO" id="GO:0006397">
    <property type="term" value="P:mRNA processing"/>
    <property type="evidence" value="ECO:0007669"/>
    <property type="project" value="UniProtKB-KW"/>
</dbReference>
<feature type="compositionally biased region" description="Low complexity" evidence="21">
    <location>
        <begin position="286"/>
        <end position="296"/>
    </location>
</feature>
<dbReference type="GO" id="GO:0102265">
    <property type="term" value="F:tRNA-dihydrouridine47 synthase activity"/>
    <property type="evidence" value="ECO:0007669"/>
    <property type="project" value="UniProtKB-EC"/>
</dbReference>
<keyword evidence="12 20" id="KW-0560">Oxidoreductase</keyword>
<dbReference type="STRING" id="307507.A0A2V0NJ55"/>
<evidence type="ECO:0000313" key="24">
    <source>
        <dbReference type="Proteomes" id="UP000247498"/>
    </source>
</evidence>
<dbReference type="Gene3D" id="3.20.20.70">
    <property type="entry name" value="Aldolase class I"/>
    <property type="match status" value="1"/>
</dbReference>
<evidence type="ECO:0000256" key="8">
    <source>
        <dbReference type="ARBA" id="ARBA00022737"/>
    </source>
</evidence>
<evidence type="ECO:0000256" key="6">
    <source>
        <dbReference type="ARBA" id="ARBA00022694"/>
    </source>
</evidence>
<feature type="compositionally biased region" description="Low complexity" evidence="21">
    <location>
        <begin position="314"/>
        <end position="326"/>
    </location>
</feature>
<evidence type="ECO:0000256" key="3">
    <source>
        <dbReference type="ARBA" id="ARBA00022630"/>
    </source>
</evidence>
<sequence>MNAAALIARGVAPVKKEFLVFKPAAGAADHTGSGGQAVKDGPGGGVDGAGGGGGSGAGAGGSGSGAATAAGAAPGSQQQQPAAATTGDSMTQPKSKNQMKRERQQQQQKQERVCVNFLVRTCAYGDRCRFVHDAAPYLASKPPDPPGTCPFTSGGAVAACPYGITCRWATTHTDASGETARAALDGREQEQQQPQQPQQEQQQHEEGQPAAQSLEALTAIATAAGTRCSPLPPLRDVRAPLNALPKDVQMRLWKGRYDFGRADAVLKALGVELSARARKGHDKRQQQPQQPQQQPQPQQPQPQQPQPQQPPPASAAAAQRGATDGAEQPPLKRARAGDGTVAVAGGVAGADSTLEDLYAAEDGGGTAAGVGPNSAQPAAPQQDAAAQAPGASGTHSEAASQAAATDAAGAAEHGAAAAAAAAPAAAPATATATAAAVTAERAAYVEAPPHPRERRPLDLRGKTYLAPLTTVGNLPFRRVCKDLGCDITCGEMALATNLLQGQASEWALLKRHPCEDVFGVQICGGHADSIAQACQVLSETAAVDFVDLNCGCPIDIICARQAGSALLTRPRRFEEVVRAASSVLDVPLIVKMRKGYNDGADIAHEMIPRIAEWGAAAVTLHGRTRQQRYSREADWEYIERCGAAAAAAGIPLVGNGDILAPPDWDTHMASGAVATCMIGRGALIKPWIFTEIREQRLWDISAGERFDYLRQFASYGLEHWGSDARGVETTRRFLLEWLSFTHRYVPVGLLEVLPQQMSWRPPSFVGRNDLETLLGSESAADWVRISEMLLGRVPPGFSFAPKHRSNATTLSAADAGLLAQGLPPAAADGADSGEENG</sequence>
<dbReference type="EC" id="1.3.1.-" evidence="20"/>
<evidence type="ECO:0000256" key="21">
    <source>
        <dbReference type="SAM" id="MobiDB-lite"/>
    </source>
</evidence>
<evidence type="ECO:0000256" key="7">
    <source>
        <dbReference type="ARBA" id="ARBA00022723"/>
    </source>
</evidence>
<feature type="compositionally biased region" description="Low complexity" evidence="21">
    <location>
        <begin position="65"/>
        <end position="88"/>
    </location>
</feature>
<dbReference type="SUPFAM" id="SSF51395">
    <property type="entry name" value="FMN-linked oxidoreductases"/>
    <property type="match status" value="1"/>
</dbReference>
<dbReference type="GO" id="GO:0050660">
    <property type="term" value="F:flavin adenine dinucleotide binding"/>
    <property type="evidence" value="ECO:0007669"/>
    <property type="project" value="UniProtKB-UniRule"/>
</dbReference>
<proteinExistence type="inferred from homology"/>
<comment type="similarity">
    <text evidence="20">Belongs to the dus family. Dus3 subfamily.</text>
</comment>